<comment type="caution">
    <text evidence="2">The sequence shown here is derived from an EMBL/GenBank/DDBJ whole genome shotgun (WGS) entry which is preliminary data.</text>
</comment>
<proteinExistence type="predicted"/>
<keyword evidence="1" id="KW-0732">Signal</keyword>
<feature type="chain" id="PRO_5045176142" evidence="1">
    <location>
        <begin position="23"/>
        <end position="224"/>
    </location>
</feature>
<gene>
    <name evidence="2" type="ORF">VVD49_16445</name>
</gene>
<evidence type="ECO:0000256" key="1">
    <source>
        <dbReference type="SAM" id="SignalP"/>
    </source>
</evidence>
<dbReference type="RefSeq" id="WP_327600296.1">
    <property type="nucleotide sequence ID" value="NZ_JAYXHS010000003.1"/>
</dbReference>
<sequence length="224" mass="23957">MNRMSLLRAVLACSLAAGVAAANSMEYVAKGNVLTLSGMVTGDDVLKLKTALVPEIKFVILKGPTGSDFQDALYAAHAVHDAKVTTVVQGVCGYACARMFLAGTQRMFSGDVSVERSVVELSARAQYFDFSKTSDDSKNLKSVVDFPFSVWLKYAFPNTGAGSFSVGAILVMHPDVKKNASVLGCLPEARKREDCAPLPELSALETKVITTTELFRVPRGVAPE</sequence>
<reference evidence="2 3" key="1">
    <citation type="submission" date="2024-01" db="EMBL/GenBank/DDBJ databases">
        <title>Uliginosibacterium soil sp. nov.</title>
        <authorList>
            <person name="Lv Y."/>
        </authorList>
    </citation>
    <scope>NUCLEOTIDE SEQUENCE [LARGE SCALE GENOMIC DNA]</scope>
    <source>
        <strain evidence="2 3">H3</strain>
    </source>
</reference>
<evidence type="ECO:0000313" key="3">
    <source>
        <dbReference type="Proteomes" id="UP001331561"/>
    </source>
</evidence>
<feature type="signal peptide" evidence="1">
    <location>
        <begin position="1"/>
        <end position="22"/>
    </location>
</feature>
<name>A0ABU6K6V6_9RHOO</name>
<organism evidence="2 3">
    <name type="scientific">Uliginosibacterium silvisoli</name>
    <dbReference type="NCBI Taxonomy" id="3114758"/>
    <lineage>
        <taxon>Bacteria</taxon>
        <taxon>Pseudomonadati</taxon>
        <taxon>Pseudomonadota</taxon>
        <taxon>Betaproteobacteria</taxon>
        <taxon>Rhodocyclales</taxon>
        <taxon>Zoogloeaceae</taxon>
        <taxon>Uliginosibacterium</taxon>
    </lineage>
</organism>
<evidence type="ECO:0000313" key="2">
    <source>
        <dbReference type="EMBL" id="MEC5387321.1"/>
    </source>
</evidence>
<dbReference type="EMBL" id="JAYXHS010000003">
    <property type="protein sequence ID" value="MEC5387321.1"/>
    <property type="molecule type" value="Genomic_DNA"/>
</dbReference>
<protein>
    <submittedName>
        <fullName evidence="2">Uncharacterized protein</fullName>
    </submittedName>
</protein>
<dbReference type="Proteomes" id="UP001331561">
    <property type="component" value="Unassembled WGS sequence"/>
</dbReference>
<keyword evidence="3" id="KW-1185">Reference proteome</keyword>
<accession>A0ABU6K6V6</accession>